<dbReference type="PROSITE" id="PS51154">
    <property type="entry name" value="MACRO"/>
    <property type="match status" value="1"/>
</dbReference>
<dbReference type="Pfam" id="PF08719">
    <property type="entry name" value="NADAR"/>
    <property type="match status" value="1"/>
</dbReference>
<dbReference type="SMART" id="SM00506">
    <property type="entry name" value="A1pp"/>
    <property type="match status" value="1"/>
</dbReference>
<comment type="catalytic activity">
    <reaction evidence="1">
        <text>5-amino-6-(5-phospho-D-ribosylamino)uracil + H2O = 5,6-diaminouracil + D-ribose 5-phosphate</text>
        <dbReference type="Rhea" id="RHEA:55020"/>
        <dbReference type="ChEBI" id="CHEBI:15377"/>
        <dbReference type="ChEBI" id="CHEBI:46252"/>
        <dbReference type="ChEBI" id="CHEBI:58453"/>
        <dbReference type="ChEBI" id="CHEBI:78346"/>
    </reaction>
</comment>
<evidence type="ECO:0000256" key="1">
    <source>
        <dbReference type="ARBA" id="ARBA00000022"/>
    </source>
</evidence>
<dbReference type="eggNOG" id="COG3236">
    <property type="taxonomic scope" value="Bacteria"/>
</dbReference>
<sequence length="333" mass="37941">MNFYEIPCDEIGYFREEYDFLSNFYPTKVLFDGIIYYNSEAAYQAQKCLQQTDKEQFALLSADEAKRLGKKVEMRPDWDDVKFKIMKRVVYEKFTQNPTLAQDLLDTGDRILKEGNYWKDLYWGVDLKTGEGENNLGKILMSLRDYIRQNGISDVSSCYHSLSGPFDGIWISDQDITLSGCECIVNATNEVLFGSGGIDGAIYRAAGQELREECATLGGCRVGEAKLTKGYRLKAKYIIHTVGPRYPSENCRENLAKCYAASLDLARKYDIHSIAFPSISTGKFSYPKKEASEIAVKSVHTWITENDDYDIKVVFSCVDPKLYELLYTRLCCL</sequence>
<dbReference type="NCBIfam" id="TIGR02464">
    <property type="entry name" value="ribofla_fusion"/>
    <property type="match status" value="1"/>
</dbReference>
<protein>
    <recommendedName>
        <fullName evidence="3">Macro domain-containing protein</fullName>
    </recommendedName>
</protein>
<feature type="domain" description="Macro" evidence="3">
    <location>
        <begin position="156"/>
        <end position="333"/>
    </location>
</feature>
<dbReference type="SUPFAM" id="SSF52949">
    <property type="entry name" value="Macro domain-like"/>
    <property type="match status" value="1"/>
</dbReference>
<organism evidence="4 5">
    <name type="scientific">Butyricicoccus pullicaecorum 1.2</name>
    <dbReference type="NCBI Taxonomy" id="1203606"/>
    <lineage>
        <taxon>Bacteria</taxon>
        <taxon>Bacillati</taxon>
        <taxon>Bacillota</taxon>
        <taxon>Clostridia</taxon>
        <taxon>Eubacteriales</taxon>
        <taxon>Butyricicoccaceae</taxon>
        <taxon>Butyricicoccus</taxon>
    </lineage>
</organism>
<dbReference type="InterPro" id="IPR043472">
    <property type="entry name" value="Macro_dom-like"/>
</dbReference>
<dbReference type="OrthoDB" id="67297at2"/>
<dbReference type="InterPro" id="IPR002589">
    <property type="entry name" value="Macro_dom"/>
</dbReference>
<dbReference type="eggNOG" id="COG2110">
    <property type="taxonomic scope" value="Bacteria"/>
</dbReference>
<dbReference type="InterPro" id="IPR012816">
    <property type="entry name" value="NADAR"/>
</dbReference>
<dbReference type="Proteomes" id="UP000013981">
    <property type="component" value="Unassembled WGS sequence"/>
</dbReference>
<comment type="catalytic activity">
    <reaction evidence="2">
        <text>2,5-diamino-6-hydroxy-4-(5-phosphoribosylamino)-pyrimidine + H2O = 2,5,6-triamino-4-hydroxypyrimidine + D-ribose 5-phosphate</text>
        <dbReference type="Rhea" id="RHEA:23436"/>
        <dbReference type="ChEBI" id="CHEBI:15377"/>
        <dbReference type="ChEBI" id="CHEBI:58614"/>
        <dbReference type="ChEBI" id="CHEBI:78346"/>
        <dbReference type="ChEBI" id="CHEBI:137796"/>
    </reaction>
</comment>
<dbReference type="PANTHER" id="PTHR11106:SF27">
    <property type="entry name" value="MACRO DOMAIN-CONTAINING PROTEIN"/>
    <property type="match status" value="1"/>
</dbReference>
<keyword evidence="5" id="KW-1185">Reference proteome</keyword>
<dbReference type="CDD" id="cd02908">
    <property type="entry name" value="Macro_OAADPr_deacetylase"/>
    <property type="match status" value="1"/>
</dbReference>
<dbReference type="RefSeq" id="WP_016147880.1">
    <property type="nucleotide sequence ID" value="NZ_KB976103.1"/>
</dbReference>
<dbReference type="InterPro" id="IPR037238">
    <property type="entry name" value="YbiA-like_sf"/>
</dbReference>
<gene>
    <name evidence="4" type="ORF">HMPREF1526_01722</name>
</gene>
<evidence type="ECO:0000259" key="3">
    <source>
        <dbReference type="PROSITE" id="PS51154"/>
    </source>
</evidence>
<comment type="caution">
    <text evidence="4">The sequence shown here is derived from an EMBL/GenBank/DDBJ whole genome shotgun (WGS) entry which is preliminary data.</text>
</comment>
<reference evidence="4 5" key="1">
    <citation type="submission" date="2013-01" db="EMBL/GenBank/DDBJ databases">
        <title>The Genome Sequence of Butyricicoccus pullicaecorum 1.2.</title>
        <authorList>
            <consortium name="The Broad Institute Genome Sequencing Platform"/>
            <person name="Earl A."/>
            <person name="Ward D."/>
            <person name="Feldgarden M."/>
            <person name="Gevers D."/>
            <person name="Van Immerseel F."/>
            <person name="Eeckhaut V."/>
            <person name="Walker B."/>
            <person name="Young S.K."/>
            <person name="Zeng Q."/>
            <person name="Gargeya S."/>
            <person name="Fitzgerald M."/>
            <person name="Haas B."/>
            <person name="Abouelleil A."/>
            <person name="Alvarado L."/>
            <person name="Arachchi H.M."/>
            <person name="Berlin A.M."/>
            <person name="Chapman S.B."/>
            <person name="Dewar J."/>
            <person name="Goldberg J."/>
            <person name="Griggs A."/>
            <person name="Gujja S."/>
            <person name="Hansen M."/>
            <person name="Howarth C."/>
            <person name="Imamovic A."/>
            <person name="Larimer J."/>
            <person name="McCowan C."/>
            <person name="Murphy C."/>
            <person name="Neiman D."/>
            <person name="Pearson M."/>
            <person name="Priest M."/>
            <person name="Roberts A."/>
            <person name="Saif S."/>
            <person name="Shea T."/>
            <person name="Sisk P."/>
            <person name="Sykes S."/>
            <person name="Wortman J."/>
            <person name="Nusbaum C."/>
            <person name="Birren B."/>
        </authorList>
    </citation>
    <scope>NUCLEOTIDE SEQUENCE [LARGE SCALE GENOMIC DNA]</scope>
    <source>
        <strain evidence="4 5">1.2</strain>
    </source>
</reference>
<name>R8W2B2_9FIRM</name>
<evidence type="ECO:0000256" key="2">
    <source>
        <dbReference type="ARBA" id="ARBA00000751"/>
    </source>
</evidence>
<dbReference type="SUPFAM" id="SSF143990">
    <property type="entry name" value="YbiA-like"/>
    <property type="match status" value="1"/>
</dbReference>
<dbReference type="Pfam" id="PF01661">
    <property type="entry name" value="Macro"/>
    <property type="match status" value="1"/>
</dbReference>
<dbReference type="CDD" id="cd15457">
    <property type="entry name" value="NADAR"/>
    <property type="match status" value="1"/>
</dbReference>
<accession>R8W2B2</accession>
<proteinExistence type="predicted"/>
<evidence type="ECO:0000313" key="4">
    <source>
        <dbReference type="EMBL" id="EOQ38681.1"/>
    </source>
</evidence>
<dbReference type="HOGENOM" id="CLU_833360_0_0_9"/>
<dbReference type="PATRIC" id="fig|1203606.4.peg.1679"/>
<dbReference type="EMBL" id="AQOB01000004">
    <property type="protein sequence ID" value="EOQ38681.1"/>
    <property type="molecule type" value="Genomic_DNA"/>
</dbReference>
<dbReference type="Gene3D" id="3.40.220.10">
    <property type="entry name" value="Leucine Aminopeptidase, subunit E, domain 1"/>
    <property type="match status" value="1"/>
</dbReference>
<dbReference type="Gene3D" id="1.10.357.40">
    <property type="entry name" value="YbiA-like"/>
    <property type="match status" value="1"/>
</dbReference>
<dbReference type="AlphaFoldDB" id="R8W2B2"/>
<dbReference type="PANTHER" id="PTHR11106">
    <property type="entry name" value="GANGLIOSIDE INDUCED DIFFERENTIATION ASSOCIATED PROTEIN 2-RELATED"/>
    <property type="match status" value="1"/>
</dbReference>
<evidence type="ECO:0000313" key="5">
    <source>
        <dbReference type="Proteomes" id="UP000013981"/>
    </source>
</evidence>